<dbReference type="FunFam" id="1.20.144.10:FF:000043">
    <property type="entry name" value="GD12067"/>
    <property type="match status" value="1"/>
</dbReference>
<comment type="similarity">
    <text evidence="2">Belongs to the PA-phosphatase related phosphoesterase family.</text>
</comment>
<dbReference type="Pfam" id="PF01569">
    <property type="entry name" value="PAP2"/>
    <property type="match status" value="1"/>
</dbReference>
<dbReference type="CDD" id="cd03384">
    <property type="entry name" value="PAP2_wunen"/>
    <property type="match status" value="1"/>
</dbReference>
<protein>
    <submittedName>
        <fullName evidence="10">Phosphatidate phosphatase</fullName>
    </submittedName>
</protein>
<dbReference type="SMART" id="SM00014">
    <property type="entry name" value="acidPPc"/>
    <property type="match status" value="1"/>
</dbReference>
<feature type="transmembrane region" description="Helical" evidence="7">
    <location>
        <begin position="41"/>
        <end position="63"/>
    </location>
</feature>
<evidence type="ECO:0000256" key="1">
    <source>
        <dbReference type="ARBA" id="ARBA00004141"/>
    </source>
</evidence>
<evidence type="ECO:0000256" key="5">
    <source>
        <dbReference type="ARBA" id="ARBA00023136"/>
    </source>
</evidence>
<dbReference type="GO" id="GO:0007165">
    <property type="term" value="P:signal transduction"/>
    <property type="evidence" value="ECO:0007669"/>
    <property type="project" value="TreeGrafter"/>
</dbReference>
<dbReference type="GO" id="GO:0046839">
    <property type="term" value="P:phospholipid dephosphorylation"/>
    <property type="evidence" value="ECO:0007669"/>
    <property type="project" value="TreeGrafter"/>
</dbReference>
<dbReference type="GO" id="GO:0006644">
    <property type="term" value="P:phospholipid metabolic process"/>
    <property type="evidence" value="ECO:0007669"/>
    <property type="project" value="InterPro"/>
</dbReference>
<dbReference type="InterPro" id="IPR036938">
    <property type="entry name" value="PAP2/HPO_sf"/>
</dbReference>
<feature type="transmembrane region" description="Helical" evidence="7">
    <location>
        <begin position="188"/>
        <end position="207"/>
    </location>
</feature>
<feature type="transmembrane region" description="Helical" evidence="7">
    <location>
        <begin position="219"/>
        <end position="237"/>
    </location>
</feature>
<evidence type="ECO:0000259" key="8">
    <source>
        <dbReference type="SMART" id="SM00014"/>
    </source>
</evidence>
<keyword evidence="9" id="KW-1185">Reference proteome</keyword>
<dbReference type="AlphaFoldDB" id="A0A6J2TA74"/>
<evidence type="ECO:0000256" key="7">
    <source>
        <dbReference type="SAM" id="Phobius"/>
    </source>
</evidence>
<comment type="subcellular location">
    <subcellularLocation>
        <location evidence="1">Membrane</location>
        <topology evidence="1">Multi-pass membrane protein</topology>
    </subcellularLocation>
</comment>
<evidence type="ECO:0000313" key="9">
    <source>
        <dbReference type="Proteomes" id="UP000504634"/>
    </source>
</evidence>
<evidence type="ECO:0000256" key="3">
    <source>
        <dbReference type="ARBA" id="ARBA00022692"/>
    </source>
</evidence>
<dbReference type="GeneID" id="115622138"/>
<keyword evidence="4 7" id="KW-1133">Transmembrane helix</keyword>
<keyword evidence="3 7" id="KW-0812">Transmembrane</keyword>
<dbReference type="PANTHER" id="PTHR10165">
    <property type="entry name" value="LIPID PHOSPHATE PHOSPHATASE"/>
    <property type="match status" value="1"/>
</dbReference>
<feature type="region of interest" description="Disordered" evidence="6">
    <location>
        <begin position="309"/>
        <end position="337"/>
    </location>
</feature>
<gene>
    <name evidence="10" type="primary">LOC115622138</name>
</gene>
<dbReference type="OrthoDB" id="8907274at2759"/>
<evidence type="ECO:0000256" key="2">
    <source>
        <dbReference type="ARBA" id="ARBA00008816"/>
    </source>
</evidence>
<keyword evidence="5 7" id="KW-0472">Membrane</keyword>
<dbReference type="InterPro" id="IPR000326">
    <property type="entry name" value="PAP2/HPO"/>
</dbReference>
<accession>A0A6J2TA74</accession>
<dbReference type="Gene3D" id="1.20.144.10">
    <property type="entry name" value="Phosphatidic acid phosphatase type 2/haloperoxidase"/>
    <property type="match status" value="1"/>
</dbReference>
<dbReference type="RefSeq" id="XP_030371857.1">
    <property type="nucleotide sequence ID" value="XM_030515997.1"/>
</dbReference>
<dbReference type="InterPro" id="IPR043216">
    <property type="entry name" value="PAP-like"/>
</dbReference>
<dbReference type="SUPFAM" id="SSF48317">
    <property type="entry name" value="Acid phosphatase/Vanadium-dependent haloperoxidase"/>
    <property type="match status" value="1"/>
</dbReference>
<dbReference type="GO" id="GO:0005886">
    <property type="term" value="C:plasma membrane"/>
    <property type="evidence" value="ECO:0007669"/>
    <property type="project" value="TreeGrafter"/>
</dbReference>
<name>A0A6J2TA74_DROLE</name>
<evidence type="ECO:0000256" key="6">
    <source>
        <dbReference type="SAM" id="MobiDB-lite"/>
    </source>
</evidence>
<proteinExistence type="inferred from homology"/>
<feature type="transmembrane region" description="Helical" evidence="7">
    <location>
        <begin position="75"/>
        <end position="95"/>
    </location>
</feature>
<sequence>MTLRAILVDYYFYLLSMMRSFKRGFFCSDLSLRYPYHECTITVPMLLVMMLLLPMLFVCIVEIMRVCKNFRMRQYLWNLWRSEAIFSFGFIATYLTTELAKQVVSRLRPHFYTACLPRLHDGSSCADVENADVYVEHFYCSNRNLSTRQLRELHVSFPSAHSSLSFYSMCLLAFYLHSVWQGRGGVRVLRHILQFGLLMAAWYISLSRVADYWHHWSDVLAGAILGVVYALITAIYVGDLLRARPSLVSPAAFGYVCAPTNSPDHHHHHHHHHGQYHQHHQLLAENNNSTMSTTKVQFLSATSTDSVAADCDFRPPTTPTSRAPTPPPITLGLPNTV</sequence>
<organism evidence="9 10">
    <name type="scientific">Drosophila lebanonensis</name>
    <name type="common">Fruit fly</name>
    <name type="synonym">Scaptodrosophila lebanonensis</name>
    <dbReference type="NCBI Taxonomy" id="7225"/>
    <lineage>
        <taxon>Eukaryota</taxon>
        <taxon>Metazoa</taxon>
        <taxon>Ecdysozoa</taxon>
        <taxon>Arthropoda</taxon>
        <taxon>Hexapoda</taxon>
        <taxon>Insecta</taxon>
        <taxon>Pterygota</taxon>
        <taxon>Neoptera</taxon>
        <taxon>Endopterygota</taxon>
        <taxon>Diptera</taxon>
        <taxon>Brachycera</taxon>
        <taxon>Muscomorpha</taxon>
        <taxon>Ephydroidea</taxon>
        <taxon>Drosophilidae</taxon>
        <taxon>Scaptodrosophila</taxon>
    </lineage>
</organism>
<dbReference type="Proteomes" id="UP000504634">
    <property type="component" value="Unplaced"/>
</dbReference>
<dbReference type="GO" id="GO:0008195">
    <property type="term" value="F:phosphatidate phosphatase activity"/>
    <property type="evidence" value="ECO:0007669"/>
    <property type="project" value="TreeGrafter"/>
</dbReference>
<reference evidence="10" key="1">
    <citation type="submission" date="2025-08" db="UniProtKB">
        <authorList>
            <consortium name="RefSeq"/>
        </authorList>
    </citation>
    <scope>IDENTIFICATION</scope>
    <source>
        <strain evidence="10">11010-0011.00</strain>
        <tissue evidence="10">Whole body</tissue>
    </source>
</reference>
<evidence type="ECO:0000313" key="10">
    <source>
        <dbReference type="RefSeq" id="XP_030371857.1"/>
    </source>
</evidence>
<feature type="domain" description="Phosphatidic acid phosphatase type 2/haloperoxidase" evidence="8">
    <location>
        <begin position="83"/>
        <end position="234"/>
    </location>
</feature>
<dbReference type="PANTHER" id="PTHR10165:SF197">
    <property type="entry name" value="FI04477P-RELATED"/>
    <property type="match status" value="1"/>
</dbReference>
<feature type="transmembrane region" description="Helical" evidence="7">
    <location>
        <begin position="155"/>
        <end position="176"/>
    </location>
</feature>
<evidence type="ECO:0000256" key="4">
    <source>
        <dbReference type="ARBA" id="ARBA00022989"/>
    </source>
</evidence>